<evidence type="ECO:0000256" key="11">
    <source>
        <dbReference type="HAMAP-Rule" id="MF_03035"/>
    </source>
</evidence>
<feature type="region of interest" description="Disordered" evidence="12">
    <location>
        <begin position="1"/>
        <end position="41"/>
    </location>
</feature>
<dbReference type="Gene3D" id="2.60.120.1030">
    <property type="entry name" value="Clp1, DNA binding domain"/>
    <property type="match status" value="1"/>
</dbReference>
<comment type="catalytic activity">
    <reaction evidence="11">
        <text>a 5'-end dephospho-2'-deoxyribonucleoside-DNA + ATP = a 5'-end 5'-phospho-2'-deoxyribonucleoside-DNA + ADP + H(+)</text>
        <dbReference type="Rhea" id="RHEA:15669"/>
        <dbReference type="Rhea" id="RHEA-COMP:13180"/>
        <dbReference type="Rhea" id="RHEA-COMP:13184"/>
        <dbReference type="ChEBI" id="CHEBI:15378"/>
        <dbReference type="ChEBI" id="CHEBI:30616"/>
        <dbReference type="ChEBI" id="CHEBI:136412"/>
        <dbReference type="ChEBI" id="CHEBI:136416"/>
        <dbReference type="ChEBI" id="CHEBI:456216"/>
        <dbReference type="EC" id="2.7.1.78"/>
    </reaction>
</comment>
<evidence type="ECO:0000256" key="1">
    <source>
        <dbReference type="ARBA" id="ARBA00004123"/>
    </source>
</evidence>
<evidence type="ECO:0000313" key="17">
    <source>
        <dbReference type="Proteomes" id="UP000327493"/>
    </source>
</evidence>
<evidence type="ECO:0000256" key="9">
    <source>
        <dbReference type="ARBA" id="ARBA00056234"/>
    </source>
</evidence>
<dbReference type="GO" id="GO:0007420">
    <property type="term" value="P:brain development"/>
    <property type="evidence" value="ECO:0007669"/>
    <property type="project" value="UniProtKB-ARBA"/>
</dbReference>
<feature type="domain" description="Clp1 N-terminal" evidence="14">
    <location>
        <begin position="167"/>
        <end position="260"/>
    </location>
</feature>
<sequence length="583" mass="64436">MASKAGRRGTKRKAEAEQAEEEKPSVGEKKDRGEGDNGQEGQRVVIEHCRLHRCLPDVYGRNAEEVKSALLAAHPELTVVFNPEKPRRNSFEITLLDGGKENLLWTGIKKGPPRKLKFPQPDVVVAALQEALKAAFCLSHEVMATEGAETASEEVPVPGKASTRFDLEKETELRFEVEAGEAAEQVDLELLTGMAEVFGSELNRNKKYTFGPGSKIAVFTWQGCSVNLYGKPEVAYVSKDTPMLLYLNTHAALEQMRKQAERDNERGPRVMVVGPTDVGKSTVCRLLLSYAVRVGRRPTLVELDVGQSGVSVPGTVSALCIERPADVEEGFSVQAPLVYHFGSTTPGTNIKLYNKLTSCLADVFSQRCEVNRKASVGGCIINTCGWVKGSGYQALVHCASAFEVDVVLVLDHERLYNELKRDLPHFVRVVLLPKSGGVVERSKECRRDTRDEKIREYFYGFRGVTFYPFSYEVRFSDVRIYKIGAPSIPDSCLPLGMSQDDTQLKLVPVTPGRDLTYHVLSVSSAEDGEEGARKGIVESPVCGFIVVTNVDTQAQVMKVLSPAPRPLPRHTLLIMDIRFMDMK</sequence>
<comment type="function">
    <text evidence="9">May be involved in a redox-related process.</text>
</comment>
<dbReference type="InterPro" id="IPR028606">
    <property type="entry name" value="Clp1"/>
</dbReference>
<feature type="domain" description="Clp1 C-terminal" evidence="13">
    <location>
        <begin position="467"/>
        <end position="581"/>
    </location>
</feature>
<dbReference type="EMBL" id="VOFY01000010">
    <property type="protein sequence ID" value="KAA8588892.1"/>
    <property type="molecule type" value="Genomic_DNA"/>
</dbReference>
<dbReference type="NCBIfam" id="TIGR02174">
    <property type="entry name" value="CXXU_selWTH"/>
    <property type="match status" value="1"/>
</dbReference>
<dbReference type="Gene3D" id="2.40.30.330">
    <property type="entry name" value="Pre-mRNA cleavage complex subunit Clp1, C-terminal domain"/>
    <property type="match status" value="1"/>
</dbReference>
<evidence type="ECO:0000259" key="15">
    <source>
        <dbReference type="Pfam" id="PF16575"/>
    </source>
</evidence>
<dbReference type="InterPro" id="IPR032324">
    <property type="entry name" value="Clp1_N"/>
</dbReference>
<evidence type="ECO:0000256" key="4">
    <source>
        <dbReference type="ARBA" id="ARBA00022741"/>
    </source>
</evidence>
<dbReference type="Pfam" id="PF16575">
    <property type="entry name" value="CLP1_P"/>
    <property type="match status" value="1"/>
</dbReference>
<evidence type="ECO:0000259" key="14">
    <source>
        <dbReference type="Pfam" id="PF16573"/>
    </source>
</evidence>
<evidence type="ECO:0000256" key="7">
    <source>
        <dbReference type="ARBA" id="ARBA00023242"/>
    </source>
</evidence>
<dbReference type="InterPro" id="IPR011893">
    <property type="entry name" value="Selenoprotein_Rdx-typ"/>
</dbReference>
<keyword evidence="11" id="KW-0418">Kinase</keyword>
<comment type="similarity">
    <text evidence="10">Belongs to the SelWTH family.</text>
</comment>
<keyword evidence="7 11" id="KW-0539">Nucleus</keyword>
<dbReference type="GO" id="GO:0000214">
    <property type="term" value="C:tRNA-intron endonuclease complex"/>
    <property type="evidence" value="ECO:0007669"/>
    <property type="project" value="UniProtKB-UniRule"/>
</dbReference>
<feature type="compositionally biased region" description="Basic and acidic residues" evidence="12">
    <location>
        <begin position="12"/>
        <end position="35"/>
    </location>
</feature>
<feature type="binding site" evidence="11">
    <location>
        <begin position="277"/>
        <end position="282"/>
    </location>
    <ligand>
        <name>ATP</name>
        <dbReference type="ChEBI" id="CHEBI:30616"/>
    </ligand>
</feature>
<dbReference type="PANTHER" id="PTHR12755:SF6">
    <property type="entry name" value="POLYRIBONUCLEOTIDE 5'-HYDROXYL-KINASE CLP1"/>
    <property type="match status" value="1"/>
</dbReference>
<dbReference type="FunFam" id="2.60.120.1030:FF:000001">
    <property type="entry name" value="Protein CLP1 homolog 5"/>
    <property type="match status" value="1"/>
</dbReference>
<dbReference type="Pfam" id="PF16573">
    <property type="entry name" value="CLP1_N"/>
    <property type="match status" value="1"/>
</dbReference>
<keyword evidence="4 11" id="KW-0547">Nucleotide-binding</keyword>
<comment type="function">
    <text evidence="11">Polynucleotide kinase that can phosphorylate the 5'-hydroxyl groups of double-stranded RNA (dsRNA), single-stranded RNA (ssRNA), double stranded DNA (dsDNA) and double-stranded DNA:RNA hybrids. dsRNA is phosphorylated more efficiently than dsDNA, and the RNA component of a DNA:RNA hybrid is phosphorylated more efficiently than the DNA component. Appears to have roles in both tRNA splicing and mRNA 3'-end formation. Component of the tRNA splicing endonuclease complex. Phosphorylates the 5'-terminus of the tRNA 3'-exon during tRNA splicing; this phosphorylation event is a prerequisite for the subsequent ligation of the two exon halves and the production of a mature tRNA. Component of the pre-mRNA cleavage complex II (CF-II), which seems to be required for mRNA 3'-end formation. Also phosphorylates the 5'-terminus of exogenously introduced short interfering RNAs (siRNAs), which is a necessary prerequisite for their incorporation into the RNA-induced silencing complex (RISC). However, endogenous siRNAs and microRNAs (miRNAs) that are produced by the cleavage of dsRNA precursors by DICER1 already contain a 5'-phosphate group, so this protein may be dispensible for normal RNA-mediated gene silencing.</text>
</comment>
<dbReference type="GO" id="GO:0051736">
    <property type="term" value="F:ATP-dependent polyribonucleotide 5'-hydroxyl-kinase activity"/>
    <property type="evidence" value="ECO:0007669"/>
    <property type="project" value="UniProtKB-UniRule"/>
</dbReference>
<dbReference type="Proteomes" id="UP000327493">
    <property type="component" value="Chromosome 10"/>
</dbReference>
<comment type="subunit">
    <text evidence="11">Component of the tRNA splicing endonuclease complex. Component of pre-mRNA cleavage complex II (CF-II).</text>
</comment>
<evidence type="ECO:0000256" key="2">
    <source>
        <dbReference type="ARBA" id="ARBA00022664"/>
    </source>
</evidence>
<protein>
    <recommendedName>
        <fullName evidence="11">Polyribonucleotide 5'-hydroxyl-kinase Clp1</fullName>
        <ecNumber evidence="11">2.7.1.78</ecNumber>
    </recommendedName>
    <alternativeName>
        <fullName evidence="11">Polyadenylation factor Clp1</fullName>
    </alternativeName>
    <alternativeName>
        <fullName evidence="11">Polynucleotide kinase Clp1</fullName>
    </alternativeName>
    <alternativeName>
        <fullName evidence="11">Pre-mRNA cleavage complex II protein Clp1</fullName>
    </alternativeName>
</protein>
<dbReference type="SUPFAM" id="SSF52540">
    <property type="entry name" value="P-loop containing nucleoside triphosphate hydrolases"/>
    <property type="match status" value="1"/>
</dbReference>
<keyword evidence="5 11" id="KW-0067">ATP-binding</keyword>
<gene>
    <name evidence="11" type="primary">CLP1</name>
    <name evidence="16" type="ORF">FQN60_010237</name>
</gene>
<evidence type="ECO:0000256" key="6">
    <source>
        <dbReference type="ARBA" id="ARBA00022990"/>
    </source>
</evidence>
<name>A0A5J5D2E4_9PERO</name>
<dbReference type="InterPro" id="IPR038238">
    <property type="entry name" value="Clp1_C_sf"/>
</dbReference>
<proteinExistence type="inferred from homology"/>
<evidence type="ECO:0000256" key="8">
    <source>
        <dbReference type="ARBA" id="ARBA00023284"/>
    </source>
</evidence>
<keyword evidence="8" id="KW-0676">Redox-active center</keyword>
<dbReference type="GO" id="GO:0006388">
    <property type="term" value="P:tRNA splicing, via endonucleolytic cleavage and ligation"/>
    <property type="evidence" value="ECO:0007669"/>
    <property type="project" value="UniProtKB-UniRule"/>
</dbReference>
<organism evidence="16 17">
    <name type="scientific">Etheostoma spectabile</name>
    <name type="common">orangethroat darter</name>
    <dbReference type="NCBI Taxonomy" id="54343"/>
    <lineage>
        <taxon>Eukaryota</taxon>
        <taxon>Metazoa</taxon>
        <taxon>Chordata</taxon>
        <taxon>Craniata</taxon>
        <taxon>Vertebrata</taxon>
        <taxon>Euteleostomi</taxon>
        <taxon>Actinopterygii</taxon>
        <taxon>Neopterygii</taxon>
        <taxon>Teleostei</taxon>
        <taxon>Neoteleostei</taxon>
        <taxon>Acanthomorphata</taxon>
        <taxon>Eupercaria</taxon>
        <taxon>Perciformes</taxon>
        <taxon>Percoidei</taxon>
        <taxon>Percidae</taxon>
        <taxon>Etheostomatinae</taxon>
        <taxon>Etheostoma</taxon>
    </lineage>
</organism>
<keyword evidence="17" id="KW-1185">Reference proteome</keyword>
<feature type="compositionally biased region" description="Basic residues" evidence="12">
    <location>
        <begin position="1"/>
        <end position="11"/>
    </location>
</feature>
<dbReference type="GO" id="GO:0005849">
    <property type="term" value="C:mRNA cleavage factor complex"/>
    <property type="evidence" value="ECO:0007669"/>
    <property type="project" value="UniProtKB-UniRule"/>
</dbReference>
<dbReference type="InterPro" id="IPR027417">
    <property type="entry name" value="P-loop_NTPase"/>
</dbReference>
<keyword evidence="2 11" id="KW-0507">mRNA processing</keyword>
<dbReference type="AlphaFoldDB" id="A0A5J5D2E4"/>
<dbReference type="InterPro" id="IPR038239">
    <property type="entry name" value="Clp1_N_sf"/>
</dbReference>
<dbReference type="FunFam" id="2.40.30.330:FF:000001">
    <property type="entry name" value="Protein CLP1 homolog"/>
    <property type="match status" value="1"/>
</dbReference>
<keyword evidence="3 11" id="KW-0819">tRNA processing</keyword>
<dbReference type="GO" id="GO:0046404">
    <property type="term" value="F:ATP-dependent polydeoxyribonucleotide 5'-hydroxyl-kinase activity"/>
    <property type="evidence" value="ECO:0007669"/>
    <property type="project" value="UniProtKB-UniRule"/>
</dbReference>
<dbReference type="FunFam" id="3.40.50.300:FF:000454">
    <property type="entry name" value="Protein CLP1 homolog"/>
    <property type="match status" value="1"/>
</dbReference>
<evidence type="ECO:0000256" key="5">
    <source>
        <dbReference type="ARBA" id="ARBA00022840"/>
    </source>
</evidence>
<accession>A0A5J5D2E4</accession>
<evidence type="ECO:0000256" key="12">
    <source>
        <dbReference type="SAM" id="MobiDB-lite"/>
    </source>
</evidence>
<dbReference type="InterPro" id="IPR045116">
    <property type="entry name" value="Clp1/Grc3"/>
</dbReference>
<evidence type="ECO:0000256" key="10">
    <source>
        <dbReference type="ARBA" id="ARBA00060789"/>
    </source>
</evidence>
<dbReference type="InterPro" id="IPR032319">
    <property type="entry name" value="CLP1_P"/>
</dbReference>
<feature type="binding site" evidence="11">
    <location>
        <position position="215"/>
    </location>
    <ligand>
        <name>ATP</name>
        <dbReference type="ChEBI" id="CHEBI:30616"/>
    </ligand>
</feature>
<evidence type="ECO:0000256" key="3">
    <source>
        <dbReference type="ARBA" id="ARBA00022694"/>
    </source>
</evidence>
<dbReference type="InterPro" id="IPR010655">
    <property type="entry name" value="Clp1_C"/>
</dbReference>
<comment type="catalytic activity">
    <reaction evidence="11">
        <text>a 5'-end dephospho-ribonucleoside-RNA + ATP = a 5'-end 5'-phospho-ribonucleoside-RNA + ADP + H(+)</text>
        <dbReference type="Rhea" id="RHEA:54580"/>
        <dbReference type="Rhea" id="RHEA-COMP:13936"/>
        <dbReference type="Rhea" id="RHEA-COMP:15179"/>
        <dbReference type="ChEBI" id="CHEBI:15378"/>
        <dbReference type="ChEBI" id="CHEBI:30616"/>
        <dbReference type="ChEBI" id="CHEBI:138282"/>
        <dbReference type="ChEBI" id="CHEBI:138284"/>
        <dbReference type="ChEBI" id="CHEBI:456216"/>
        <dbReference type="EC" id="2.7.1.78"/>
    </reaction>
</comment>
<feature type="domain" description="Clp1 P-loop" evidence="15">
    <location>
        <begin position="274"/>
        <end position="460"/>
    </location>
</feature>
<dbReference type="GO" id="GO:0070922">
    <property type="term" value="P:RISC complex assembly"/>
    <property type="evidence" value="ECO:0007669"/>
    <property type="project" value="UniProtKB-UniRule"/>
</dbReference>
<dbReference type="Pfam" id="PF06807">
    <property type="entry name" value="Clp1"/>
    <property type="match status" value="1"/>
</dbReference>
<dbReference type="FunFam" id="3.40.30.10:FF:000269">
    <property type="entry name" value="Selenoprotein H"/>
    <property type="match status" value="1"/>
</dbReference>
<comment type="caution">
    <text evidence="16">The sequence shown here is derived from an EMBL/GenBank/DDBJ whole genome shotgun (WGS) entry which is preliminary data.</text>
</comment>
<dbReference type="GO" id="GO:0031124">
    <property type="term" value="P:mRNA 3'-end processing"/>
    <property type="evidence" value="ECO:0007669"/>
    <property type="project" value="UniProtKB-UniRule"/>
</dbReference>
<evidence type="ECO:0000259" key="13">
    <source>
        <dbReference type="Pfam" id="PF06807"/>
    </source>
</evidence>
<keyword evidence="6" id="KW-0007">Acetylation</keyword>
<feature type="binding site" evidence="11">
    <location>
        <position position="172"/>
    </location>
    <ligand>
        <name>ATP</name>
        <dbReference type="ChEBI" id="CHEBI:30616"/>
    </ligand>
</feature>
<dbReference type="Gene3D" id="3.40.50.300">
    <property type="entry name" value="P-loop containing nucleotide triphosphate hydrolases"/>
    <property type="match status" value="1"/>
</dbReference>
<dbReference type="PANTHER" id="PTHR12755">
    <property type="entry name" value="CLEAVAGE/POLYADENYLATION FACTOR IA SUBUNIT CLP1P"/>
    <property type="match status" value="1"/>
</dbReference>
<dbReference type="HAMAP" id="MF_03035">
    <property type="entry name" value="Clp1"/>
    <property type="match status" value="1"/>
</dbReference>
<comment type="similarity">
    <text evidence="11">Belongs to the Clp1 family. Clp1 subfamily.</text>
</comment>
<reference evidence="16 17" key="1">
    <citation type="submission" date="2019-08" db="EMBL/GenBank/DDBJ databases">
        <title>A chromosome-level genome assembly, high-density linkage maps, and genome scans reveal the genomic architecture of hybrid incompatibilities underlying speciation via character displacement in darters (Percidae: Etheostominae).</title>
        <authorList>
            <person name="Moran R.L."/>
            <person name="Catchen J.M."/>
            <person name="Fuller R.C."/>
        </authorList>
    </citation>
    <scope>NUCLEOTIDE SEQUENCE [LARGE SCALE GENOMIC DNA]</scope>
    <source>
        <strain evidence="16">EspeVRDwgs_2016</strain>
        <tissue evidence="16">Muscle</tissue>
    </source>
</reference>
<comment type="subcellular location">
    <subcellularLocation>
        <location evidence="1 11">Nucleus</location>
    </subcellularLocation>
</comment>
<evidence type="ECO:0000313" key="16">
    <source>
        <dbReference type="EMBL" id="KAA8588892.1"/>
    </source>
</evidence>
<keyword evidence="11" id="KW-0808">Transferase</keyword>
<dbReference type="EC" id="2.7.1.78" evidence="11"/>
<dbReference type="GO" id="GO:0005524">
    <property type="term" value="F:ATP binding"/>
    <property type="evidence" value="ECO:0007669"/>
    <property type="project" value="UniProtKB-UniRule"/>
</dbReference>